<evidence type="ECO:0000256" key="4">
    <source>
        <dbReference type="ARBA" id="ARBA00022729"/>
    </source>
</evidence>
<dbReference type="GO" id="GO:0009888">
    <property type="term" value="P:tissue development"/>
    <property type="evidence" value="ECO:0007669"/>
    <property type="project" value="TreeGrafter"/>
</dbReference>
<feature type="disulfide bond" evidence="13">
    <location>
        <begin position="777"/>
        <end position="786"/>
    </location>
</feature>
<feature type="domain" description="Laminin EGF-like" evidence="16">
    <location>
        <begin position="866"/>
        <end position="910"/>
    </location>
</feature>
<evidence type="ECO:0000256" key="6">
    <source>
        <dbReference type="ARBA" id="ARBA00022869"/>
    </source>
</evidence>
<evidence type="ECO:0000259" key="17">
    <source>
        <dbReference type="PROSITE" id="PS51115"/>
    </source>
</evidence>
<dbReference type="InterPro" id="IPR000034">
    <property type="entry name" value="Laminin_IV"/>
</dbReference>
<feature type="domain" description="Laminin G" evidence="15">
    <location>
        <begin position="2908"/>
        <end position="3080"/>
    </location>
</feature>
<evidence type="ECO:0000256" key="8">
    <source>
        <dbReference type="ARBA" id="ARBA00023157"/>
    </source>
</evidence>
<feature type="disulfide bond" evidence="13">
    <location>
        <begin position="1196"/>
        <end position="1208"/>
    </location>
</feature>
<evidence type="ECO:0000256" key="5">
    <source>
        <dbReference type="ARBA" id="ARBA00022737"/>
    </source>
</evidence>
<dbReference type="FunFam" id="2.10.25.10:FF:000082">
    <property type="entry name" value="Laminin subunit alpha 1"/>
    <property type="match status" value="2"/>
</dbReference>
<dbReference type="InterPro" id="IPR050440">
    <property type="entry name" value="Laminin/Netrin_ECM"/>
</dbReference>
<evidence type="ECO:0000256" key="14">
    <source>
        <dbReference type="SAM" id="SignalP"/>
    </source>
</evidence>
<feature type="disulfide bond" evidence="13">
    <location>
        <begin position="1055"/>
        <end position="1067"/>
    </location>
</feature>
<evidence type="ECO:0000256" key="3">
    <source>
        <dbReference type="ARBA" id="ARBA00022530"/>
    </source>
</evidence>
<keyword evidence="8 13" id="KW-1015">Disulfide bond</keyword>
<dbReference type="OrthoDB" id="8545473at2759"/>
<dbReference type="Pfam" id="PF00052">
    <property type="entry name" value="Laminin_B"/>
    <property type="match status" value="2"/>
</dbReference>
<feature type="domain" description="Laminin EGF-like" evidence="16">
    <location>
        <begin position="911"/>
        <end position="958"/>
    </location>
</feature>
<dbReference type="InterPro" id="IPR000742">
    <property type="entry name" value="EGF"/>
</dbReference>
<dbReference type="FunFam" id="2.10.25.10:FF:000033">
    <property type="entry name" value="Laminin subunit alpha 2"/>
    <property type="match status" value="1"/>
</dbReference>
<dbReference type="Pfam" id="PF24973">
    <property type="entry name" value="EGF_LMN_ATRN"/>
    <property type="match status" value="2"/>
</dbReference>
<evidence type="ECO:0000313" key="19">
    <source>
        <dbReference type="EMBL" id="VVC37187.1"/>
    </source>
</evidence>
<dbReference type="SMART" id="SM00136">
    <property type="entry name" value="LamNT"/>
    <property type="match status" value="1"/>
</dbReference>
<feature type="domain" description="Laminin G" evidence="15">
    <location>
        <begin position="3085"/>
        <end position="3263"/>
    </location>
</feature>
<dbReference type="Gene3D" id="2.60.120.260">
    <property type="entry name" value="Galactose-binding domain-like"/>
    <property type="match status" value="1"/>
</dbReference>
<sequence>MSSGHVLFAASPSFRRPHLAAVLSLFLLVRTTATAPQTKNVSADGIGKAAHPQIFNLASRAEVTANATCGESETGPEVYCKFGGGGAQQCGVCDSRSGDPAKNHGPAAAVDNGTGTWWQSPSLQNGDRYQYVTFTIDLKQIYQVSYIIIKFGISSRPGNWILERSTDGGVQYKPWQYFAINGEECVQAYNVQPILHKDKMLQIHPNITCITSFSRFKPYENGEIHINIFKGLNNVNLSSADLLDFSTAQIIRLRMQKIIFPNDKMTIQNDNSFKRKLFYSIKDIFIGGRCICNGHAKKCKQMLENTEPSCDCLHNTCGSRCDRCCPLYNQRPWKSGPVICEKCQCHGHATECQYDPIVDEEKSSLDIYGTYSGGGICINCSKHTTGTNCEMCEIGWYRPINVEPDDPEPCIPCNCYPEGSDGSLCIPDKETGVGICNCLKGYFGAKCNECAPGYNGFPNCKPCACDERGVRTAPLSCEDQCDCKKHVTGEGCNECKVGYFNLQATNPNGCEKCFCSGVSLLCSSATNLKETRINETEGWLITDLTLSKTIFPSTDPDTGYALISSFDVPIDVDNFYWLSPSQFSGNKLSAYGSSLHFTISWVIMRGDSSGRKMLDPDVIIIAKENILIAYGGENLRTFNRITGDVKLIEDDWFYVTSDLKNFETPIGNNDVSRDEFLSILSDIKHILIKAKYHTNQVESNLIDAFMDVGDINGKGRNVNGVENCTCPLGYSGLSCESCDYGYVKQIDPFSKNIICKKCNCHNHSPECDQVSSHCSICEHNTTGSQCNECVIGFYGNAMEGTPNDCKKCACPLNESTNNFSPTCKSNNAGDYVCTECPEGYTGDHCEMCAPSFYGNPLIIGSTCKPCDCNEAPCDNLTGQCINCLGNTVGWNCKECKPGHFGNPIVSDCRPCDCNTIGSIVTDSCNVDTGQCQCKENFTGRTCDRCVDGLGNTTAECVECNCNHIGSISDLCDPRSGLCPCKKGITGINCDTCDDGFYSFSSQGCIECQCNTTGSNNNICDHSTGKCNCRENVDGSQCDSCYGGFWNFSETGCQKCSCDKIGALNDICDSVTGYCTCKPGIGGQYCDQCLPNYYGFSLLGCSECELCEKPGHTCDLDTGRCVCPQMTEGPNCSQCTANAFRWEINKGCQECGCDSFGSFNGLCNNETGTCVCRIGYDGLKCDKCAFGYYGYPRCRPCACNYAGSEPNNCNDTLCGCDEFGQCECKMNVYGKRCDQCKEGTFGLHHINADGCIPCFCFGRSNSCSTAGLTWNQIRLTQTRILSIHYDTNYNTLYREGDYPVNTQEICYINLANPESTGQNPNKDEKNQLNVTNNLRVIPGTIGNVEIGVKYLFDTPVYWQLPQRFSGDKVLSYGGFIRFTIDAEGGNTLFPQFILTSYPLIQIQGNDHIILEHFPQSINAGTSHQVRLHESLWQVKNNPSAKVDRETLMLALQNIKYILIRATDSVDFTRAILKDVTLDTATMAPKKTNHLTTSQIVEVCDCPPEYNSSSCQDPSLGYFRYYNSSVSATIIIQTVGEARQCECNGRSTICNIDTGDCEDCSHNTGGAHCEKCAEGYYGDPTTDGCKACSCPSVTKNFAQSCETDFDGKLICHCKQGYKGLMCDQCEYGWFGYPREEGGKCEPCHCNKFGIVSDECDEETGQCNCMPNITGRDCSVCQDKHVLTSKGCTSCEDKCIDTILNHVSEQIKILNETTLHLTEGMISPPWSQLTLIKNNVSFLNSMLNISTLANLKLINISDEVEQNLKKKFKYAYVKAKKLLKSSQINENEVNPLRESAENELAKSVTLEREVDELVNSLQSYSFEDRSHLNIISTMREAKNYLNKINNIEFGPSVEPKAILKICSDAMKNLQLNNVSQAQTISLRHKFEILLNQVKDFDTILLNISDTSEIALQLKQKNLKSLYGINKKIENINNLDLTFNTVQGEIESIVKEVKENYLSTLNNFEELLLIKPKVDNIKRNFNKGKDIDHQIDENQLLVNSAESHANFLLQSAQKYAELFKPVRHDANVALEASNAYLNIVDSLQLARNAAINASILADASFQIAYPGVYQESLIDKAKTAEELSKLTYKSTMDTKNIVDSLQSDYDIQIEDTETIKNEMKQIVKNDNIISKQITELEQSEGMNMELNNKEDIDPLVISSINTETKINNIRNNIVKKLRPTLIQLNEEGEPSLAIAQDRSIMLPTNFLNLIIKILIYYIIVEESEENGKKAIDMLGKVIKSSEDFSKKVTAWNHSMINKLESLRNKITKAHQIADGIRISISGQENDTNNACIRTYQPKFLEPSTRTTIVLSYAISSNERDALLFYLSSKTTGDFVAIEMVNRKIRFVWDVGGGIGEITHPMHIQTASDLNNDQHWYRIEVERVHNLGKLLIRPEVVPSGSSLAMGSPHTNMSSTGMGRLDINSDDQIWIGGIDKAPLPPYLHSRQHGLIGCLHQVWLDGRPVGLWNFKSQPSGNCSACIEGAEELINDGSYRFLGDGYAVLHYDTTTTYNKYLFSVSLNFKTFDERSLIFLVEGSQPDQYIEIRLHDGKVVFRVSYSGYSLLEISTTSRYNTGSWTKLEATRYFDRKKKLEKGVLKVGGESKEGVPSPPPNQNDIPDLSESEYMIGGITPGFKSINSLPKSFLGCMSDIQIAQQGYDPMKGISWGVQPTCSDKPLTVVGFYGNGYIELVSHTLKKKASFGFMFATLQQDVLLMLSITESVNSGVTNTSDNPEEINNNIDQENKQNYYSVSLRRGQVDIRINAGRGEVRLASEGFEFGDGKYHSIMVTKNGKKLELRIDDVLHSFSSLPEGSNIVKAPGTAGGLFLGGLPIEINTTGKAVSSIPLIGTIKDAIFNDQLLYFDSPIEFEHTAIGQVGPVPKTDNNVFSEIASMTSAEKSVGCVKEGSFSLEPGAVKFGDNLHSYVHVTFLKRHNMQKNFKMDFRFRSFFPNGLIFMMIGTRGKQTNYMMMHLYNGRIQLVLKTRKRLEISTQAVFNDGIWHKVQVIKENKTLNFLVDSIPQEKFNLTKKLSLGNTMYVGGIPEKDIQIPESLNVQAFRGCMQGFSINHQEEELISEKAIRHKVGQCFPQVEKGSFFPGDAYAIYKNKFYVGALLELSLELRTTQTTAVLLSVSEPEGYPALSLELNQGKVIISGDMGDRRPFRVEQSFQSEFAICDNKWHQIQAFYVEDKLTLKVDQFEQKYWLLDNGHITGARTHSPLYIGGLPDTASSGTLGTRENFKGCIRNLIIGGERTDWTDMAGLHNILLGSCPLIVH</sequence>
<dbReference type="SMART" id="SM00181">
    <property type="entry name" value="EGF"/>
    <property type="match status" value="6"/>
</dbReference>
<evidence type="ECO:0000256" key="2">
    <source>
        <dbReference type="ARBA" id="ARBA00022525"/>
    </source>
</evidence>
<feature type="domain" description="Laminin EGF-like" evidence="16">
    <location>
        <begin position="1196"/>
        <end position="1252"/>
    </location>
</feature>
<dbReference type="Gene3D" id="2.60.120.200">
    <property type="match status" value="5"/>
</dbReference>
<comment type="subcellular location">
    <subcellularLocation>
        <location evidence="1">Secreted</location>
        <location evidence="1">Extracellular space</location>
        <location evidence="1">Extracellular matrix</location>
        <location evidence="1">Basement membrane</location>
    </subcellularLocation>
</comment>
<evidence type="ECO:0000256" key="9">
    <source>
        <dbReference type="ARBA" id="ARBA00023180"/>
    </source>
</evidence>
<feature type="domain" description="Laminin G" evidence="15">
    <location>
        <begin position="2673"/>
        <end position="2896"/>
    </location>
</feature>
<evidence type="ECO:0000259" key="15">
    <source>
        <dbReference type="PROSITE" id="PS50025"/>
    </source>
</evidence>
<feature type="disulfide bond" evidence="13">
    <location>
        <begin position="1007"/>
        <end position="1019"/>
    </location>
</feature>
<feature type="disulfide bond" evidence="13">
    <location>
        <begin position="438"/>
        <end position="447"/>
    </location>
</feature>
<reference evidence="19 20" key="1">
    <citation type="submission" date="2019-08" db="EMBL/GenBank/DDBJ databases">
        <authorList>
            <person name="Alioto T."/>
            <person name="Alioto T."/>
            <person name="Gomez Garrido J."/>
        </authorList>
    </citation>
    <scope>NUCLEOTIDE SEQUENCE [LARGE SCALE GENOMIC DNA]</scope>
</reference>
<dbReference type="FunFam" id="2.10.25.10:FF:000188">
    <property type="entry name" value="Laminin subunit gamma 2"/>
    <property type="match status" value="1"/>
</dbReference>
<feature type="domain" description="Laminin EGF-like" evidence="16">
    <location>
        <begin position="1055"/>
        <end position="1102"/>
    </location>
</feature>
<keyword evidence="9" id="KW-0325">Glycoprotein</keyword>
<dbReference type="Gene3D" id="2.170.300.10">
    <property type="entry name" value="Tie2 ligand-binding domain superfamily"/>
    <property type="match status" value="1"/>
</dbReference>
<keyword evidence="20" id="KW-1185">Reference proteome</keyword>
<dbReference type="Pfam" id="PF00055">
    <property type="entry name" value="Laminin_N"/>
    <property type="match status" value="1"/>
</dbReference>
<evidence type="ECO:0000313" key="20">
    <source>
        <dbReference type="Proteomes" id="UP000325440"/>
    </source>
</evidence>
<keyword evidence="19" id="KW-0430">Lectin</keyword>
<feature type="disulfide bond" evidence="13">
    <location>
        <begin position="980"/>
        <end position="989"/>
    </location>
</feature>
<keyword evidence="2" id="KW-0964">Secreted</keyword>
<evidence type="ECO:0000259" key="16">
    <source>
        <dbReference type="PROSITE" id="PS50027"/>
    </source>
</evidence>
<dbReference type="SUPFAM" id="SSF49899">
    <property type="entry name" value="Concanavalin A-like lectins/glucanases"/>
    <property type="match status" value="5"/>
</dbReference>
<evidence type="ECO:0000256" key="7">
    <source>
        <dbReference type="ARBA" id="ARBA00023054"/>
    </source>
</evidence>
<evidence type="ECO:0000256" key="10">
    <source>
        <dbReference type="ARBA" id="ARBA00023292"/>
    </source>
</evidence>
<dbReference type="SMART" id="SM00180">
    <property type="entry name" value="EGF_Lam"/>
    <property type="match status" value="17"/>
</dbReference>
<accession>A0A5E4MZU6</accession>
<feature type="disulfide bond" evidence="13">
    <location>
        <begin position="959"/>
        <end position="971"/>
    </location>
</feature>
<protein>
    <submittedName>
        <fullName evidence="19">Concanavalin A-like lectin/glucanase domain,Laminin EGF domain,EGF-like domain,Laminin G</fullName>
    </submittedName>
</protein>
<comment type="caution">
    <text evidence="13">Lacks conserved residue(s) required for the propagation of feature annotation.</text>
</comment>
<feature type="disulfide bond" evidence="12">
    <location>
        <begin position="2447"/>
        <end position="2474"/>
    </location>
</feature>
<dbReference type="Pfam" id="PF00054">
    <property type="entry name" value="Laminin_G_1"/>
    <property type="match status" value="2"/>
</dbReference>
<feature type="domain" description="Laminin G" evidence="15">
    <location>
        <begin position="2486"/>
        <end position="2666"/>
    </location>
</feature>
<dbReference type="InterPro" id="IPR013320">
    <property type="entry name" value="ConA-like_dom_sf"/>
</dbReference>
<dbReference type="SUPFAM" id="SSF57196">
    <property type="entry name" value="EGF/Laminin"/>
    <property type="match status" value="14"/>
</dbReference>
<dbReference type="FunFam" id="2.10.25.10:FF:000130">
    <property type="entry name" value="Laminin subunit beta 1"/>
    <property type="match status" value="1"/>
</dbReference>
<feature type="disulfide bond" evidence="13">
    <location>
        <begin position="1028"/>
        <end position="1037"/>
    </location>
</feature>
<feature type="domain" description="Laminin IV type A" evidence="17">
    <location>
        <begin position="1302"/>
        <end position="1497"/>
    </location>
</feature>
<dbReference type="PROSITE" id="PS50027">
    <property type="entry name" value="EGF_LAM_2"/>
    <property type="match status" value="11"/>
</dbReference>
<dbReference type="Pfam" id="PF00053">
    <property type="entry name" value="EGF_laminin"/>
    <property type="match status" value="14"/>
</dbReference>
<dbReference type="SMART" id="SM00281">
    <property type="entry name" value="LamB"/>
    <property type="match status" value="2"/>
</dbReference>
<feature type="domain" description="Laminin IV type A" evidence="17">
    <location>
        <begin position="534"/>
        <end position="723"/>
    </location>
</feature>
<dbReference type="InterPro" id="IPR008211">
    <property type="entry name" value="Laminin_N"/>
</dbReference>
<dbReference type="SUPFAM" id="SSF49785">
    <property type="entry name" value="Galactose-binding domain-like"/>
    <property type="match status" value="1"/>
</dbReference>
<feature type="domain" description="Laminin G" evidence="15">
    <location>
        <begin position="2275"/>
        <end position="2474"/>
    </location>
</feature>
<keyword evidence="6" id="KW-0084">Basement membrane</keyword>
<dbReference type="CDD" id="cd00110">
    <property type="entry name" value="LamG"/>
    <property type="match status" value="5"/>
</dbReference>
<dbReference type="InterPro" id="IPR008979">
    <property type="entry name" value="Galactose-bd-like_sf"/>
</dbReference>
<dbReference type="GO" id="GO:0009887">
    <property type="term" value="P:animal organ morphogenesis"/>
    <property type="evidence" value="ECO:0007669"/>
    <property type="project" value="TreeGrafter"/>
</dbReference>
<feature type="disulfide bond" evidence="13">
    <location>
        <begin position="883"/>
        <end position="892"/>
    </location>
</feature>
<dbReference type="FunFam" id="2.10.25.10:FF:000106">
    <property type="entry name" value="Heparan sulfate proteoglycan 2"/>
    <property type="match status" value="1"/>
</dbReference>
<comment type="subunit">
    <text evidence="11">Laminin is a complex glycoprotein, consisting of three different polypeptide chains (alpha, beta, gamma), which are bound to each other by disulfide bonds into a cross-shaped molecule comprising one long and three short arms with globules at each end.</text>
</comment>
<evidence type="ECO:0000256" key="11">
    <source>
        <dbReference type="ARBA" id="ARBA00065619"/>
    </source>
</evidence>
<dbReference type="InterPro" id="IPR056863">
    <property type="entry name" value="LMN_ATRN_NET-like_EGF"/>
</dbReference>
<feature type="disulfide bond" evidence="13">
    <location>
        <begin position="961"/>
        <end position="978"/>
    </location>
</feature>
<keyword evidence="3" id="KW-0272">Extracellular matrix</keyword>
<keyword evidence="10 13" id="KW-0424">Laminin EGF-like domain</keyword>
<feature type="domain" description="Laminin EGF-like" evidence="16">
    <location>
        <begin position="959"/>
        <end position="1006"/>
    </location>
</feature>
<feature type="disulfide bond" evidence="13">
    <location>
        <begin position="413"/>
        <end position="425"/>
    </location>
</feature>
<dbReference type="CDD" id="cd00055">
    <property type="entry name" value="EGF_Lam"/>
    <property type="match status" value="15"/>
</dbReference>
<feature type="chain" id="PRO_5023015854" evidence="14">
    <location>
        <begin position="34"/>
        <end position="3268"/>
    </location>
</feature>
<dbReference type="GO" id="GO:0005604">
    <property type="term" value="C:basement membrane"/>
    <property type="evidence" value="ECO:0007669"/>
    <property type="project" value="UniProtKB-SubCell"/>
</dbReference>
<dbReference type="FunFam" id="2.10.25.10:FF:000135">
    <property type="entry name" value="Laminin subunit beta 4"/>
    <property type="match status" value="1"/>
</dbReference>
<feature type="disulfide bond" evidence="13">
    <location>
        <begin position="933"/>
        <end position="942"/>
    </location>
</feature>
<feature type="disulfide bond" evidence="12">
    <location>
        <begin position="3236"/>
        <end position="3263"/>
    </location>
</feature>
<dbReference type="GO" id="GO:0030246">
    <property type="term" value="F:carbohydrate binding"/>
    <property type="evidence" value="ECO:0007669"/>
    <property type="project" value="UniProtKB-KW"/>
</dbReference>
<feature type="disulfide bond" evidence="13">
    <location>
        <begin position="1009"/>
        <end position="1026"/>
    </location>
</feature>
<dbReference type="FunFam" id="2.60.120.200:FF:000200">
    <property type="entry name" value="Laminin subunit alpha-3"/>
    <property type="match status" value="1"/>
</dbReference>
<feature type="disulfide bond" evidence="13">
    <location>
        <begin position="1152"/>
        <end position="1169"/>
    </location>
</feature>
<dbReference type="PROSITE" id="PS51115">
    <property type="entry name" value="LAMININ_IVA"/>
    <property type="match status" value="2"/>
</dbReference>
<evidence type="ECO:0000256" key="13">
    <source>
        <dbReference type="PROSITE-ProRule" id="PRU00460"/>
    </source>
</evidence>
<feature type="domain" description="Laminin N-terminal" evidence="18">
    <location>
        <begin position="46"/>
        <end position="289"/>
    </location>
</feature>
<feature type="disulfide bond" evidence="13">
    <location>
        <begin position="1558"/>
        <end position="1567"/>
    </location>
</feature>
<dbReference type="Gene3D" id="2.10.25.10">
    <property type="entry name" value="Laminin"/>
    <property type="match status" value="14"/>
</dbReference>
<feature type="domain" description="Laminin EGF-like" evidence="16">
    <location>
        <begin position="1539"/>
        <end position="1585"/>
    </location>
</feature>
<feature type="signal peptide" evidence="14">
    <location>
        <begin position="1"/>
        <end position="33"/>
    </location>
</feature>
<dbReference type="GO" id="GO:0048731">
    <property type="term" value="P:system development"/>
    <property type="evidence" value="ECO:0007669"/>
    <property type="project" value="UniProtKB-ARBA"/>
</dbReference>
<feature type="domain" description="Laminin EGF-like" evidence="16">
    <location>
        <begin position="1007"/>
        <end position="1054"/>
    </location>
</feature>
<keyword evidence="5" id="KW-0677">Repeat</keyword>
<feature type="disulfide bond" evidence="13">
    <location>
        <begin position="1150"/>
        <end position="1162"/>
    </location>
</feature>
<feature type="domain" description="Laminin EGF-like" evidence="16">
    <location>
        <begin position="413"/>
        <end position="462"/>
    </location>
</feature>
<keyword evidence="7" id="KW-0175">Coiled coil</keyword>
<feature type="disulfide bond" evidence="13">
    <location>
        <begin position="1643"/>
        <end position="1660"/>
    </location>
</feature>
<dbReference type="SMART" id="SM00282">
    <property type="entry name" value="LamG"/>
    <property type="match status" value="5"/>
</dbReference>
<dbReference type="Pfam" id="PF02210">
    <property type="entry name" value="Laminin_G_2"/>
    <property type="match status" value="3"/>
</dbReference>
<dbReference type="InterPro" id="IPR002049">
    <property type="entry name" value="LE_dom"/>
</dbReference>
<dbReference type="PROSITE" id="PS01248">
    <property type="entry name" value="EGF_LAM_1"/>
    <property type="match status" value="6"/>
</dbReference>
<keyword evidence="4 14" id="KW-0732">Signal</keyword>
<gene>
    <name evidence="19" type="ORF">CINCED_3A012310</name>
</gene>
<dbReference type="PANTHER" id="PTHR10574:SF428">
    <property type="entry name" value="LAMININ SUBUNIT ALPHA-1-LIKE PROTEIN"/>
    <property type="match status" value="1"/>
</dbReference>
<dbReference type="PROSITE" id="PS50025">
    <property type="entry name" value="LAM_G_DOMAIN"/>
    <property type="match status" value="5"/>
</dbReference>
<evidence type="ECO:0000256" key="12">
    <source>
        <dbReference type="PROSITE-ProRule" id="PRU00122"/>
    </source>
</evidence>
<evidence type="ECO:0000256" key="1">
    <source>
        <dbReference type="ARBA" id="ARBA00004302"/>
    </source>
</evidence>
<feature type="disulfide bond" evidence="13">
    <location>
        <begin position="1641"/>
        <end position="1653"/>
    </location>
</feature>
<dbReference type="PRINTS" id="PR00011">
    <property type="entry name" value="EGFLAMININ"/>
</dbReference>
<proteinExistence type="predicted"/>
<dbReference type="Proteomes" id="UP000325440">
    <property type="component" value="Unassembled WGS sequence"/>
</dbReference>
<feature type="disulfide bond" evidence="13">
    <location>
        <begin position="1171"/>
        <end position="1180"/>
    </location>
</feature>
<name>A0A5E4MZU6_9HEMI</name>
<dbReference type="FunFam" id="2.10.25.10:FF:000074">
    <property type="entry name" value="Laminin subunit alpha"/>
    <property type="match status" value="2"/>
</dbReference>
<feature type="disulfide bond" evidence="13">
    <location>
        <begin position="1662"/>
        <end position="1671"/>
    </location>
</feature>
<dbReference type="EMBL" id="CABPRJ010001443">
    <property type="protein sequence ID" value="VVC37187.1"/>
    <property type="molecule type" value="Genomic_DNA"/>
</dbReference>
<evidence type="ECO:0000259" key="18">
    <source>
        <dbReference type="PROSITE" id="PS51117"/>
    </source>
</evidence>
<feature type="disulfide bond" evidence="13">
    <location>
        <begin position="1223"/>
        <end position="1232"/>
    </location>
</feature>
<feature type="domain" description="Laminin EGF-like" evidence="16">
    <location>
        <begin position="1150"/>
        <end position="1195"/>
    </location>
</feature>
<dbReference type="InterPro" id="IPR001791">
    <property type="entry name" value="Laminin_G"/>
</dbReference>
<feature type="disulfide bond" evidence="13">
    <location>
        <begin position="1076"/>
        <end position="1085"/>
    </location>
</feature>
<organism evidence="19 20">
    <name type="scientific">Cinara cedri</name>
    <dbReference type="NCBI Taxonomy" id="506608"/>
    <lineage>
        <taxon>Eukaryota</taxon>
        <taxon>Metazoa</taxon>
        <taxon>Ecdysozoa</taxon>
        <taxon>Arthropoda</taxon>
        <taxon>Hexapoda</taxon>
        <taxon>Insecta</taxon>
        <taxon>Pterygota</taxon>
        <taxon>Neoptera</taxon>
        <taxon>Paraneoptera</taxon>
        <taxon>Hemiptera</taxon>
        <taxon>Sternorrhyncha</taxon>
        <taxon>Aphidomorpha</taxon>
        <taxon>Aphidoidea</taxon>
        <taxon>Aphididae</taxon>
        <taxon>Lachninae</taxon>
        <taxon>Cinara</taxon>
    </lineage>
</organism>
<feature type="disulfide bond" evidence="13">
    <location>
        <begin position="1057"/>
        <end position="1074"/>
    </location>
</feature>
<dbReference type="PROSITE" id="PS51117">
    <property type="entry name" value="LAMININ_NTER"/>
    <property type="match status" value="1"/>
</dbReference>
<dbReference type="FunFam" id="2.10.25.10:FF:000069">
    <property type="entry name" value="Laminin subunit alpha 1"/>
    <property type="match status" value="1"/>
</dbReference>
<feature type="domain" description="Laminin EGF-like" evidence="16">
    <location>
        <begin position="758"/>
        <end position="807"/>
    </location>
</feature>
<feature type="domain" description="Laminin EGF-like" evidence="16">
    <location>
        <begin position="1641"/>
        <end position="1687"/>
    </location>
</feature>
<dbReference type="PANTHER" id="PTHR10574">
    <property type="entry name" value="NETRIN/LAMININ-RELATED"/>
    <property type="match status" value="1"/>
</dbReference>